<gene>
    <name evidence="2" type="ORF">HBN54_004357</name>
</gene>
<proteinExistence type="predicted"/>
<dbReference type="EMBL" id="JAAVTK010000022">
    <property type="protein sequence ID" value="NKI91735.1"/>
    <property type="molecule type" value="Genomic_DNA"/>
</dbReference>
<keyword evidence="1" id="KW-0732">Signal</keyword>
<evidence type="ECO:0000256" key="1">
    <source>
        <dbReference type="SAM" id="SignalP"/>
    </source>
</evidence>
<protein>
    <submittedName>
        <fullName evidence="2">Uncharacterized protein</fullName>
    </submittedName>
</protein>
<name>A0ABX1HPG8_9BACT</name>
<keyword evidence="3" id="KW-1185">Reference proteome</keyword>
<feature type="signal peptide" evidence="1">
    <location>
        <begin position="1"/>
        <end position="25"/>
    </location>
</feature>
<reference evidence="2 3" key="1">
    <citation type="submission" date="2020-03" db="EMBL/GenBank/DDBJ databases">
        <title>Genomic Encyclopedia of Type Strains, Phase IV (KMG-V): Genome sequencing to study the core and pangenomes of soil and plant-associated prokaryotes.</title>
        <authorList>
            <person name="Whitman W."/>
        </authorList>
    </citation>
    <scope>NUCLEOTIDE SEQUENCE [LARGE SCALE GENOMIC DNA]</scope>
    <source>
        <strain evidence="2 3">1B</strain>
    </source>
</reference>
<evidence type="ECO:0000313" key="2">
    <source>
        <dbReference type="EMBL" id="NKI91735.1"/>
    </source>
</evidence>
<comment type="caution">
    <text evidence="2">The sequence shown here is derived from an EMBL/GenBank/DDBJ whole genome shotgun (WGS) entry which is preliminary data.</text>
</comment>
<accession>A0ABX1HPG8</accession>
<sequence>MKRIIPALTIIVFSLFLLLAPPAQAQAPASTAAISQPGRVVVVYLYALKNSYNPSFDTGGQLVGGLNSAELSTRFFRTSAATILNFMAENGYRVVGFAAKPAEIFNNSGGGLEGYTVLLEQVR</sequence>
<organism evidence="2 3">
    <name type="scientific">Hymenobacter artigasi</name>
    <dbReference type="NCBI Taxonomy" id="2719616"/>
    <lineage>
        <taxon>Bacteria</taxon>
        <taxon>Pseudomonadati</taxon>
        <taxon>Bacteroidota</taxon>
        <taxon>Cytophagia</taxon>
        <taxon>Cytophagales</taxon>
        <taxon>Hymenobacteraceae</taxon>
        <taxon>Hymenobacter</taxon>
    </lineage>
</organism>
<evidence type="ECO:0000313" key="3">
    <source>
        <dbReference type="Proteomes" id="UP000717634"/>
    </source>
</evidence>
<dbReference type="RefSeq" id="WP_168675290.1">
    <property type="nucleotide sequence ID" value="NZ_JAAVTK010000022.1"/>
</dbReference>
<dbReference type="Proteomes" id="UP000717634">
    <property type="component" value="Unassembled WGS sequence"/>
</dbReference>
<feature type="chain" id="PRO_5045971612" evidence="1">
    <location>
        <begin position="26"/>
        <end position="123"/>
    </location>
</feature>